<organism evidence="2">
    <name type="scientific">Edwardsiella ictaluri</name>
    <dbReference type="NCBI Taxonomy" id="67780"/>
    <lineage>
        <taxon>Bacteria</taxon>
        <taxon>Pseudomonadati</taxon>
        <taxon>Pseudomonadota</taxon>
        <taxon>Gammaproteobacteria</taxon>
        <taxon>Enterobacterales</taxon>
        <taxon>Hafniaceae</taxon>
        <taxon>Edwardsiella</taxon>
    </lineage>
</organism>
<keyword evidence="1" id="KW-1133">Transmembrane helix</keyword>
<sequence>MTTKTTTLSIRISSEMRLELEALAEKNRLSLSDFVKRTLRENMTGRRFEQAQNDLTRLESSARNIDRQTAKLAGEHRELLEKTQNRGKKMLEVIAAVQRQTGDLSTAIDGIRTRERWERFTTLLICAMFLLIFAFAGTCAAYWLLIS</sequence>
<keyword evidence="1" id="KW-0812">Transmembrane</keyword>
<dbReference type="AlphaFoldDB" id="A0A0U3A196"/>
<proteinExistence type="predicted"/>
<keyword evidence="2" id="KW-0614">Plasmid</keyword>
<protein>
    <submittedName>
        <fullName evidence="2">Uncharacterized protein</fullName>
    </submittedName>
</protein>
<name>A0A0U3A196_EDWIC</name>
<dbReference type="InterPro" id="IPR010985">
    <property type="entry name" value="Ribbon_hlx_hlx"/>
</dbReference>
<evidence type="ECO:0000313" key="2">
    <source>
        <dbReference type="EMBL" id="ALT06052.1"/>
    </source>
</evidence>
<feature type="transmembrane region" description="Helical" evidence="1">
    <location>
        <begin position="122"/>
        <end position="145"/>
    </location>
</feature>
<reference evidence="2" key="1">
    <citation type="submission" date="2015-10" db="EMBL/GenBank/DDBJ databases">
        <title>Comparison of Edwardsiella ictaluri isolates from different hosts and geographic origins.</title>
        <authorList>
            <person name="Griffin M."/>
            <person name="Reichley S."/>
            <person name="Greenway T."/>
            <person name="Quiniou S."/>
            <person name="Ware C."/>
            <person name="Gao D."/>
            <person name="Gaunt P."/>
            <person name="Pouder D."/>
            <person name="Yanong R."/>
            <person name="Hawke J."/>
            <person name="Soto E."/>
        </authorList>
    </citation>
    <scope>NUCLEOTIDE SEQUENCE</scope>
    <source>
        <strain evidence="2">RUSVM-1</strain>
        <plasmid evidence="2">pEI1</plasmid>
    </source>
</reference>
<geneLocation type="plasmid" evidence="2">
    <name>pEI1</name>
</geneLocation>
<evidence type="ECO:0000256" key="1">
    <source>
        <dbReference type="SAM" id="Phobius"/>
    </source>
</evidence>
<dbReference type="EMBL" id="KT937280">
    <property type="protein sequence ID" value="ALT06052.1"/>
    <property type="molecule type" value="Genomic_DNA"/>
</dbReference>
<accession>A0A0U3A196</accession>
<dbReference type="GO" id="GO:0006355">
    <property type="term" value="P:regulation of DNA-templated transcription"/>
    <property type="evidence" value="ECO:0007669"/>
    <property type="project" value="InterPro"/>
</dbReference>
<dbReference type="RefSeq" id="WP_172687177.1">
    <property type="nucleotide sequence ID" value="NZ_CP053784.1"/>
</dbReference>
<keyword evidence="1" id="KW-0472">Membrane</keyword>
<dbReference type="SUPFAM" id="SSF47598">
    <property type="entry name" value="Ribbon-helix-helix"/>
    <property type="match status" value="1"/>
</dbReference>